<protein>
    <submittedName>
        <fullName evidence="1">Uncharacterized protein</fullName>
    </submittedName>
</protein>
<proteinExistence type="predicted"/>
<accession>A0A5C3NM59</accession>
<gene>
    <name evidence="1" type="ORF">K466DRAFT_607748</name>
</gene>
<sequence>MSDGDLDHGACPTSPSGWIVNAAEVRERGGNAHGTLTREGSQEREVIEESVGNKFPAGWHGIYAPSYRYNRDASDAGYPGTVVPSDADIWESVHRMDVIEAVALVNRQIRDALNEVHEAQSDRVKIALGGGASAVPPLLYVPLEVATAILDEDGFHVHGRRFDEIALCGMVRGLSADSSWLSVELYRVVDDREHMCLVRHYPHTTIEQAMEFYAQGGISVEVPVLVKGRICSTVHPDRGDVLVLECTETPRLLDEALMADLNIYSSRQVHKIRTLQTECIWKP</sequence>
<dbReference type="AlphaFoldDB" id="A0A5C3NM59"/>
<dbReference type="InParanoid" id="A0A5C3NM59"/>
<keyword evidence="2" id="KW-1185">Reference proteome</keyword>
<reference evidence="1 2" key="1">
    <citation type="journal article" date="2019" name="Nat. Ecol. Evol.">
        <title>Megaphylogeny resolves global patterns of mushroom evolution.</title>
        <authorList>
            <person name="Varga T."/>
            <person name="Krizsan K."/>
            <person name="Foldi C."/>
            <person name="Dima B."/>
            <person name="Sanchez-Garcia M."/>
            <person name="Sanchez-Ramirez S."/>
            <person name="Szollosi G.J."/>
            <person name="Szarkandi J.G."/>
            <person name="Papp V."/>
            <person name="Albert L."/>
            <person name="Andreopoulos W."/>
            <person name="Angelini C."/>
            <person name="Antonin V."/>
            <person name="Barry K.W."/>
            <person name="Bougher N.L."/>
            <person name="Buchanan P."/>
            <person name="Buyck B."/>
            <person name="Bense V."/>
            <person name="Catcheside P."/>
            <person name="Chovatia M."/>
            <person name="Cooper J."/>
            <person name="Damon W."/>
            <person name="Desjardin D."/>
            <person name="Finy P."/>
            <person name="Geml J."/>
            <person name="Haridas S."/>
            <person name="Hughes K."/>
            <person name="Justo A."/>
            <person name="Karasinski D."/>
            <person name="Kautmanova I."/>
            <person name="Kiss B."/>
            <person name="Kocsube S."/>
            <person name="Kotiranta H."/>
            <person name="LaButti K.M."/>
            <person name="Lechner B.E."/>
            <person name="Liimatainen K."/>
            <person name="Lipzen A."/>
            <person name="Lukacs Z."/>
            <person name="Mihaltcheva S."/>
            <person name="Morgado L.N."/>
            <person name="Niskanen T."/>
            <person name="Noordeloos M.E."/>
            <person name="Ohm R.A."/>
            <person name="Ortiz-Santana B."/>
            <person name="Ovrebo C."/>
            <person name="Racz N."/>
            <person name="Riley R."/>
            <person name="Savchenko A."/>
            <person name="Shiryaev A."/>
            <person name="Soop K."/>
            <person name="Spirin V."/>
            <person name="Szebenyi C."/>
            <person name="Tomsovsky M."/>
            <person name="Tulloss R.E."/>
            <person name="Uehling J."/>
            <person name="Grigoriev I.V."/>
            <person name="Vagvolgyi C."/>
            <person name="Papp T."/>
            <person name="Martin F.M."/>
            <person name="Miettinen O."/>
            <person name="Hibbett D.S."/>
            <person name="Nagy L.G."/>
        </authorList>
    </citation>
    <scope>NUCLEOTIDE SEQUENCE [LARGE SCALE GENOMIC DNA]</scope>
    <source>
        <strain evidence="1 2">HHB13444</strain>
    </source>
</reference>
<evidence type="ECO:0000313" key="2">
    <source>
        <dbReference type="Proteomes" id="UP000308197"/>
    </source>
</evidence>
<dbReference type="EMBL" id="ML213205">
    <property type="protein sequence ID" value="TFK77749.1"/>
    <property type="molecule type" value="Genomic_DNA"/>
</dbReference>
<evidence type="ECO:0000313" key="1">
    <source>
        <dbReference type="EMBL" id="TFK77749.1"/>
    </source>
</evidence>
<name>A0A5C3NM59_9APHY</name>
<organism evidence="1 2">
    <name type="scientific">Polyporus arcularius HHB13444</name>
    <dbReference type="NCBI Taxonomy" id="1314778"/>
    <lineage>
        <taxon>Eukaryota</taxon>
        <taxon>Fungi</taxon>
        <taxon>Dikarya</taxon>
        <taxon>Basidiomycota</taxon>
        <taxon>Agaricomycotina</taxon>
        <taxon>Agaricomycetes</taxon>
        <taxon>Polyporales</taxon>
        <taxon>Polyporaceae</taxon>
        <taxon>Polyporus</taxon>
    </lineage>
</organism>
<dbReference type="Proteomes" id="UP000308197">
    <property type="component" value="Unassembled WGS sequence"/>
</dbReference>